<dbReference type="AlphaFoldDB" id="A0A1H1WGM4"/>
<name>A0A1H1WGM4_9MICO</name>
<organism evidence="1 2">
    <name type="scientific">Microterricola viridarii</name>
    <dbReference type="NCBI Taxonomy" id="412690"/>
    <lineage>
        <taxon>Bacteria</taxon>
        <taxon>Bacillati</taxon>
        <taxon>Actinomycetota</taxon>
        <taxon>Actinomycetes</taxon>
        <taxon>Micrococcales</taxon>
        <taxon>Microbacteriaceae</taxon>
        <taxon>Microterricola</taxon>
    </lineage>
</organism>
<dbReference type="PANTHER" id="PTHR39332">
    <property type="entry name" value="BLL4707 PROTEIN"/>
    <property type="match status" value="1"/>
</dbReference>
<accession>A0A1H1WGM4</accession>
<evidence type="ECO:0000313" key="1">
    <source>
        <dbReference type="EMBL" id="SDS95790.1"/>
    </source>
</evidence>
<evidence type="ECO:0000313" key="2">
    <source>
        <dbReference type="Proteomes" id="UP000181956"/>
    </source>
</evidence>
<dbReference type="SUPFAM" id="SSF55961">
    <property type="entry name" value="Bet v1-like"/>
    <property type="match status" value="1"/>
</dbReference>
<dbReference type="InterPro" id="IPR019587">
    <property type="entry name" value="Polyketide_cyclase/dehydratase"/>
</dbReference>
<dbReference type="STRING" id="412690.SAMN04489834_2518"/>
<proteinExistence type="predicted"/>
<sequence>MSAHPGAVEAALPAQTVARSIRIDAPVELIWAAVRDFGGHGAWMPGAGAGTEHLSWSGDANTPGTVRRFAAPGRPAFAERLNRIDDEAHELAYSIIESPFPIEHHEATIAVVADGDAAVASWTARFDADDATAAMLDGFMGTQAFAPGLAGLKGYTEQAGS</sequence>
<dbReference type="RefSeq" id="WP_083364353.1">
    <property type="nucleotide sequence ID" value="NZ_LT629742.1"/>
</dbReference>
<dbReference type="Proteomes" id="UP000181956">
    <property type="component" value="Chromosome I"/>
</dbReference>
<dbReference type="OrthoDB" id="6024794at2"/>
<reference evidence="2" key="1">
    <citation type="submission" date="2016-10" db="EMBL/GenBank/DDBJ databases">
        <authorList>
            <person name="Varghese N."/>
            <person name="Submissions S."/>
        </authorList>
    </citation>
    <scope>NUCLEOTIDE SEQUENCE [LARGE SCALE GENOMIC DNA]</scope>
    <source>
        <strain evidence="2">DSM 21772</strain>
    </source>
</reference>
<dbReference type="PANTHER" id="PTHR39332:SF7">
    <property type="entry name" value="SRPBCC FAMILY PROTEIN"/>
    <property type="match status" value="1"/>
</dbReference>
<dbReference type="Pfam" id="PF10604">
    <property type="entry name" value="Polyketide_cyc2"/>
    <property type="match status" value="1"/>
</dbReference>
<dbReference type="EMBL" id="LT629742">
    <property type="protein sequence ID" value="SDS95790.1"/>
    <property type="molecule type" value="Genomic_DNA"/>
</dbReference>
<gene>
    <name evidence="1" type="ORF">SAMN04489834_2518</name>
</gene>
<protein>
    <submittedName>
        <fullName evidence="1">Polyketide cyclase / dehydrase and lipid transport</fullName>
    </submittedName>
</protein>
<dbReference type="Gene3D" id="3.30.530.20">
    <property type="match status" value="1"/>
</dbReference>
<dbReference type="InterPro" id="IPR023393">
    <property type="entry name" value="START-like_dom_sf"/>
</dbReference>
<keyword evidence="2" id="KW-1185">Reference proteome</keyword>
<dbReference type="CDD" id="cd07821">
    <property type="entry name" value="PYR_PYL_RCAR_like"/>
    <property type="match status" value="1"/>
</dbReference>